<protein>
    <submittedName>
        <fullName evidence="2">2Fe-2S iron-sulfur cluster protein</fullName>
    </submittedName>
</protein>
<dbReference type="SUPFAM" id="SSF54292">
    <property type="entry name" value="2Fe-2S ferredoxin-like"/>
    <property type="match status" value="1"/>
</dbReference>
<dbReference type="RefSeq" id="WP_065064011.1">
    <property type="nucleotide sequence ID" value="NZ_CADFGS010000022.1"/>
</dbReference>
<keyword evidence="1" id="KW-0560">Oxidoreductase</keyword>
<comment type="caution">
    <text evidence="2">The sequence shown here is derived from an EMBL/GenBank/DDBJ whole genome shotgun (WGS) entry which is preliminary data.</text>
</comment>
<evidence type="ECO:0000256" key="1">
    <source>
        <dbReference type="ARBA" id="ARBA00023002"/>
    </source>
</evidence>
<dbReference type="Pfam" id="PF13510">
    <property type="entry name" value="Fer2_4"/>
    <property type="match status" value="1"/>
</dbReference>
<dbReference type="InterPro" id="IPR042204">
    <property type="entry name" value="2Fe-2S-bd_N"/>
</dbReference>
<proteinExistence type="predicted"/>
<evidence type="ECO:0000313" key="3">
    <source>
        <dbReference type="Proteomes" id="UP000247515"/>
    </source>
</evidence>
<name>A0ABX5MS14_9BURK</name>
<accession>A0ABX5MS14</accession>
<gene>
    <name evidence="2" type="ORF">C7400_105116</name>
</gene>
<dbReference type="EMBL" id="QJJV01000005">
    <property type="protein sequence ID" value="PXX18054.1"/>
    <property type="molecule type" value="Genomic_DNA"/>
</dbReference>
<evidence type="ECO:0000313" key="2">
    <source>
        <dbReference type="EMBL" id="PXX18054.1"/>
    </source>
</evidence>
<organism evidence="2 3">
    <name type="scientific">Paraburkholderia tropica</name>
    <dbReference type="NCBI Taxonomy" id="92647"/>
    <lineage>
        <taxon>Bacteria</taxon>
        <taxon>Pseudomonadati</taxon>
        <taxon>Pseudomonadota</taxon>
        <taxon>Betaproteobacteria</taxon>
        <taxon>Burkholderiales</taxon>
        <taxon>Burkholderiaceae</taxon>
        <taxon>Paraburkholderia</taxon>
    </lineage>
</organism>
<dbReference type="InterPro" id="IPR036010">
    <property type="entry name" value="2Fe-2S_ferredoxin-like_sf"/>
</dbReference>
<dbReference type="Gene3D" id="3.10.20.440">
    <property type="entry name" value="2Fe-2S iron-sulphur cluster binding domain, sarcosine oxidase, alpha subunit, N-terminal domain"/>
    <property type="match status" value="1"/>
</dbReference>
<sequence length="88" mass="8942">MSDFVVLDVDGHSVRVAAGSSVVAAIALATRDGVVATRRSVTGALRGPLCGMGVCQECRVTIDGVAHRLACQTVCAEGMNVVTARGAQ</sequence>
<reference evidence="2 3" key="1">
    <citation type="submission" date="2018-05" db="EMBL/GenBank/DDBJ databases">
        <title>Genomic Encyclopedia of Type Strains, Phase IV (KMG-V): Genome sequencing to study the core and pangenomes of soil and plant-associated prokaryotes.</title>
        <authorList>
            <person name="Whitman W."/>
        </authorList>
    </citation>
    <scope>NUCLEOTIDE SEQUENCE [LARGE SCALE GENOMIC DNA]</scope>
    <source>
        <strain evidence="2 3">SIr-6563</strain>
    </source>
</reference>
<keyword evidence="3" id="KW-1185">Reference proteome</keyword>
<dbReference type="Proteomes" id="UP000247515">
    <property type="component" value="Unassembled WGS sequence"/>
</dbReference>